<proteinExistence type="predicted"/>
<reference evidence="1" key="2">
    <citation type="journal article" date="2015" name="Fish Shellfish Immunol.">
        <title>Early steps in the European eel (Anguilla anguilla)-Vibrio vulnificus interaction in the gills: Role of the RtxA13 toxin.</title>
        <authorList>
            <person name="Callol A."/>
            <person name="Pajuelo D."/>
            <person name="Ebbesson L."/>
            <person name="Teles M."/>
            <person name="MacKenzie S."/>
            <person name="Amaro C."/>
        </authorList>
    </citation>
    <scope>NUCLEOTIDE SEQUENCE</scope>
</reference>
<name>A0A0E9SMV9_ANGAN</name>
<sequence>MVVTKWLLQNRGNCFLYVQSNFQLSVFIFREQSQFPFNLAGFQ</sequence>
<evidence type="ECO:0000313" key="1">
    <source>
        <dbReference type="EMBL" id="JAH42661.1"/>
    </source>
</evidence>
<dbReference type="EMBL" id="GBXM01065916">
    <property type="protein sequence ID" value="JAH42661.1"/>
    <property type="molecule type" value="Transcribed_RNA"/>
</dbReference>
<accession>A0A0E9SMV9</accession>
<reference evidence="1" key="1">
    <citation type="submission" date="2014-11" db="EMBL/GenBank/DDBJ databases">
        <authorList>
            <person name="Amaro Gonzalez C."/>
        </authorList>
    </citation>
    <scope>NUCLEOTIDE SEQUENCE</scope>
</reference>
<dbReference type="AlphaFoldDB" id="A0A0E9SMV9"/>
<organism evidence="1">
    <name type="scientific">Anguilla anguilla</name>
    <name type="common">European freshwater eel</name>
    <name type="synonym">Muraena anguilla</name>
    <dbReference type="NCBI Taxonomy" id="7936"/>
    <lineage>
        <taxon>Eukaryota</taxon>
        <taxon>Metazoa</taxon>
        <taxon>Chordata</taxon>
        <taxon>Craniata</taxon>
        <taxon>Vertebrata</taxon>
        <taxon>Euteleostomi</taxon>
        <taxon>Actinopterygii</taxon>
        <taxon>Neopterygii</taxon>
        <taxon>Teleostei</taxon>
        <taxon>Anguilliformes</taxon>
        <taxon>Anguillidae</taxon>
        <taxon>Anguilla</taxon>
    </lineage>
</organism>
<protein>
    <submittedName>
        <fullName evidence="1">Uncharacterized protein</fullName>
    </submittedName>
</protein>